<proteinExistence type="predicted"/>
<keyword evidence="2" id="KW-0732">Signal</keyword>
<reference evidence="4" key="1">
    <citation type="submission" date="2018-07" db="EMBL/GenBank/DDBJ databases">
        <authorList>
            <person name="Gao Z.-S."/>
            <person name="Jia H.-M."/>
            <person name="Jia H.-J."/>
            <person name="Cai Q.-L."/>
            <person name="Wang Y."/>
            <person name="Zhao H.-B."/>
        </authorList>
    </citation>
    <scope>NUCLEOTIDE SEQUENCE</scope>
    <source>
        <tissue evidence="4">Leaves</tissue>
    </source>
</reference>
<gene>
    <name evidence="4" type="ORF">CJ030_MR1G028354</name>
    <name evidence="3" type="ORF">CJ030_MR1G028355</name>
    <name evidence="5" type="ORF">CJ030_MR6G003730</name>
</gene>
<evidence type="ECO:0000313" key="6">
    <source>
        <dbReference type="Proteomes" id="UP000516437"/>
    </source>
</evidence>
<comment type="caution">
    <text evidence="4">The sequence shown here is derived from an EMBL/GenBank/DDBJ whole genome shotgun (WGS) entry which is preliminary data.</text>
</comment>
<evidence type="ECO:0000313" key="3">
    <source>
        <dbReference type="EMBL" id="KAB1225625.1"/>
    </source>
</evidence>
<feature type="chain" id="PRO_5036163206" description="Protein PSY3" evidence="2">
    <location>
        <begin position="23"/>
        <end position="70"/>
    </location>
</feature>
<dbReference type="PANTHER" id="PTHR37177">
    <property type="entry name" value="PROTEIN PSY1"/>
    <property type="match status" value="1"/>
</dbReference>
<dbReference type="AlphaFoldDB" id="A0A6A1WM72"/>
<dbReference type="InterPro" id="IPR034430">
    <property type="entry name" value="PSY"/>
</dbReference>
<evidence type="ECO:0000256" key="2">
    <source>
        <dbReference type="SAM" id="SignalP"/>
    </source>
</evidence>
<dbReference type="PROSITE" id="PS51257">
    <property type="entry name" value="PROKAR_LIPOPROTEIN"/>
    <property type="match status" value="1"/>
</dbReference>
<sequence>MAIGARLCFCLLLSFAITSCSARMGEYALVNEIMLATEGRSLMAVRVDDYEEPSANRGHDPPKTRARGGD</sequence>
<evidence type="ECO:0008006" key="7">
    <source>
        <dbReference type="Google" id="ProtNLM"/>
    </source>
</evidence>
<feature type="signal peptide" evidence="2">
    <location>
        <begin position="1"/>
        <end position="22"/>
    </location>
</feature>
<evidence type="ECO:0000256" key="1">
    <source>
        <dbReference type="SAM" id="MobiDB-lite"/>
    </source>
</evidence>
<dbReference type="OrthoDB" id="1877702at2759"/>
<name>A0A6A1WM72_9ROSI</name>
<keyword evidence="6" id="KW-1185">Reference proteome</keyword>
<dbReference type="EMBL" id="RXIC02000019">
    <property type="protein sequence ID" value="KAB1225626.1"/>
    <property type="molecule type" value="Genomic_DNA"/>
</dbReference>
<reference evidence="4 6" key="2">
    <citation type="journal article" date="2019" name="Plant Biotechnol. J.">
        <title>The red bayberry genome and genetic basis of sex determination.</title>
        <authorList>
            <person name="Jia H.M."/>
            <person name="Jia H.J."/>
            <person name="Cai Q.L."/>
            <person name="Wang Y."/>
            <person name="Zhao H.B."/>
            <person name="Yang W.F."/>
            <person name="Wang G.Y."/>
            <person name="Li Y.H."/>
            <person name="Zhan D.L."/>
            <person name="Shen Y.T."/>
            <person name="Niu Q.F."/>
            <person name="Chang L."/>
            <person name="Qiu J."/>
            <person name="Zhao L."/>
            <person name="Xie H.B."/>
            <person name="Fu W.Y."/>
            <person name="Jin J."/>
            <person name="Li X.W."/>
            <person name="Jiao Y."/>
            <person name="Zhou C.C."/>
            <person name="Tu T."/>
            <person name="Chai C.Y."/>
            <person name="Gao J.L."/>
            <person name="Fan L.J."/>
            <person name="van de Weg E."/>
            <person name="Wang J.Y."/>
            <person name="Gao Z.S."/>
        </authorList>
    </citation>
    <scope>NUCLEOTIDE SEQUENCE [LARGE SCALE GENOMIC DNA]</scope>
    <source>
        <tissue evidence="4">Leaves</tissue>
    </source>
</reference>
<dbReference type="Proteomes" id="UP000516437">
    <property type="component" value="Chromosome 1"/>
</dbReference>
<protein>
    <recommendedName>
        <fullName evidence="7">Protein PSY3</fullName>
    </recommendedName>
</protein>
<feature type="region of interest" description="Disordered" evidence="1">
    <location>
        <begin position="50"/>
        <end position="70"/>
    </location>
</feature>
<dbReference type="EMBL" id="RXIC02000001">
    <property type="protein sequence ID" value="KAB1228339.1"/>
    <property type="molecule type" value="Genomic_DNA"/>
</dbReference>
<accession>A0A6A1WM72</accession>
<evidence type="ECO:0000313" key="4">
    <source>
        <dbReference type="EMBL" id="KAB1225626.1"/>
    </source>
</evidence>
<evidence type="ECO:0000313" key="5">
    <source>
        <dbReference type="EMBL" id="KAB1228339.1"/>
    </source>
</evidence>
<dbReference type="PANTHER" id="PTHR37177:SF4">
    <property type="entry name" value="PROTEIN PSY1"/>
    <property type="match status" value="1"/>
</dbReference>
<dbReference type="EMBL" id="RXIC02000019">
    <property type="protein sequence ID" value="KAB1225625.1"/>
    <property type="molecule type" value="Genomic_DNA"/>
</dbReference>
<reference evidence="4" key="3">
    <citation type="submission" date="2019-09" db="EMBL/GenBank/DDBJ databases">
        <authorList>
            <person name="Gao Z."/>
        </authorList>
    </citation>
    <scope>NUCLEOTIDE SEQUENCE</scope>
    <source>
        <tissue evidence="4">Leaves</tissue>
    </source>
</reference>
<feature type="compositionally biased region" description="Basic and acidic residues" evidence="1">
    <location>
        <begin position="57"/>
        <end position="70"/>
    </location>
</feature>
<organism evidence="4 6">
    <name type="scientific">Morella rubra</name>
    <name type="common">Chinese bayberry</name>
    <dbReference type="NCBI Taxonomy" id="262757"/>
    <lineage>
        <taxon>Eukaryota</taxon>
        <taxon>Viridiplantae</taxon>
        <taxon>Streptophyta</taxon>
        <taxon>Embryophyta</taxon>
        <taxon>Tracheophyta</taxon>
        <taxon>Spermatophyta</taxon>
        <taxon>Magnoliopsida</taxon>
        <taxon>eudicotyledons</taxon>
        <taxon>Gunneridae</taxon>
        <taxon>Pentapetalae</taxon>
        <taxon>rosids</taxon>
        <taxon>fabids</taxon>
        <taxon>Fagales</taxon>
        <taxon>Myricaceae</taxon>
        <taxon>Morella</taxon>
    </lineage>
</organism>